<sequence length="347" mass="36972">MPSPTFSPPKSILLLGAGELGTAILTSLAAHPALLSTKVTLLLRPSSLANPSRLASLRALLPRARDPSTLSFAALDLSAPDAQADLSALIASAPHDLVISCTGMDASGTDAGRQLLIARAVLDAGAALAKATRTAPSLRFFPWQFGLDYDAIPPHAASGLMREQQAVRALLRAQSARAGVDWTIVSTGLFMSFLFEEAFGPLGDEGAAGVVVRALGGDWGKRLSVTDVRDIGAVVAEVVAAPVAEGEGKRDDGGSVVFVAGETVTYGEVAEVVRRVVGRRRAIGMEEWGVEFLREELEREPESQMRKYRLLFAEGRGVSWDMAETINVKRGIETVGVERWLREKLSM</sequence>
<organism evidence="3 4">
    <name type="scientific">Macrophomina phaseolina</name>
    <dbReference type="NCBI Taxonomy" id="35725"/>
    <lineage>
        <taxon>Eukaryota</taxon>
        <taxon>Fungi</taxon>
        <taxon>Dikarya</taxon>
        <taxon>Ascomycota</taxon>
        <taxon>Pezizomycotina</taxon>
        <taxon>Dothideomycetes</taxon>
        <taxon>Dothideomycetes incertae sedis</taxon>
        <taxon>Botryosphaeriales</taxon>
        <taxon>Botryosphaeriaceae</taxon>
        <taxon>Macrophomina</taxon>
    </lineage>
</organism>
<evidence type="ECO:0000313" key="3">
    <source>
        <dbReference type="EMBL" id="KAH7062569.1"/>
    </source>
</evidence>
<name>A0ABQ8GTX5_9PEZI</name>
<evidence type="ECO:0000256" key="1">
    <source>
        <dbReference type="ARBA" id="ARBA00022857"/>
    </source>
</evidence>
<dbReference type="PANTHER" id="PTHR47706">
    <property type="entry name" value="NMRA-LIKE FAMILY PROTEIN"/>
    <property type="match status" value="1"/>
</dbReference>
<reference evidence="3 4" key="1">
    <citation type="journal article" date="2021" name="Nat. Commun.">
        <title>Genetic determinants of endophytism in the Arabidopsis root mycobiome.</title>
        <authorList>
            <person name="Mesny F."/>
            <person name="Miyauchi S."/>
            <person name="Thiergart T."/>
            <person name="Pickel B."/>
            <person name="Atanasova L."/>
            <person name="Karlsson M."/>
            <person name="Huettel B."/>
            <person name="Barry K.W."/>
            <person name="Haridas S."/>
            <person name="Chen C."/>
            <person name="Bauer D."/>
            <person name="Andreopoulos W."/>
            <person name="Pangilinan J."/>
            <person name="LaButti K."/>
            <person name="Riley R."/>
            <person name="Lipzen A."/>
            <person name="Clum A."/>
            <person name="Drula E."/>
            <person name="Henrissat B."/>
            <person name="Kohler A."/>
            <person name="Grigoriev I.V."/>
            <person name="Martin F.M."/>
            <person name="Hacquard S."/>
        </authorList>
    </citation>
    <scope>NUCLEOTIDE SEQUENCE [LARGE SCALE GENOMIC DNA]</scope>
    <source>
        <strain evidence="3 4">MPI-SDFR-AT-0080</strain>
    </source>
</reference>
<gene>
    <name evidence="3" type="ORF">B0J12DRAFT_563891</name>
</gene>
<dbReference type="Proteomes" id="UP000774617">
    <property type="component" value="Unassembled WGS sequence"/>
</dbReference>
<keyword evidence="2" id="KW-0560">Oxidoreductase</keyword>
<comment type="caution">
    <text evidence="3">The sequence shown here is derived from an EMBL/GenBank/DDBJ whole genome shotgun (WGS) entry which is preliminary data.</text>
</comment>
<evidence type="ECO:0000256" key="2">
    <source>
        <dbReference type="ARBA" id="ARBA00023002"/>
    </source>
</evidence>
<protein>
    <recommendedName>
        <fullName evidence="5">NmrA-like protein</fullName>
    </recommendedName>
</protein>
<dbReference type="EMBL" id="JAGTJR010000003">
    <property type="protein sequence ID" value="KAH7062569.1"/>
    <property type="molecule type" value="Genomic_DNA"/>
</dbReference>
<keyword evidence="1" id="KW-0521">NADP</keyword>
<keyword evidence="4" id="KW-1185">Reference proteome</keyword>
<dbReference type="InterPro" id="IPR036291">
    <property type="entry name" value="NAD(P)-bd_dom_sf"/>
</dbReference>
<accession>A0ABQ8GTX5</accession>
<dbReference type="Gene3D" id="3.40.50.720">
    <property type="entry name" value="NAD(P)-binding Rossmann-like Domain"/>
    <property type="match status" value="1"/>
</dbReference>
<proteinExistence type="predicted"/>
<evidence type="ECO:0000313" key="4">
    <source>
        <dbReference type="Proteomes" id="UP000774617"/>
    </source>
</evidence>
<dbReference type="InterPro" id="IPR051609">
    <property type="entry name" value="NmrA/Isoflavone_reductase-like"/>
</dbReference>
<dbReference type="SUPFAM" id="SSF51735">
    <property type="entry name" value="NAD(P)-binding Rossmann-fold domains"/>
    <property type="match status" value="1"/>
</dbReference>
<dbReference type="PANTHER" id="PTHR47706:SF6">
    <property type="entry name" value="NMRA-LIKE FAMILY PROTEIN (AFU_ORTHOLOGUE AFUA_6G00280)"/>
    <property type="match status" value="1"/>
</dbReference>
<evidence type="ECO:0008006" key="5">
    <source>
        <dbReference type="Google" id="ProtNLM"/>
    </source>
</evidence>